<gene>
    <name evidence="2" type="ORF">DDB_G0284875</name>
</gene>
<dbReference type="KEGG" id="ddi:DDB_G0284875"/>
<dbReference type="EMBL" id="AAFI02000073">
    <property type="protein sequence ID" value="EAL64901.1"/>
    <property type="molecule type" value="Genomic_DNA"/>
</dbReference>
<dbReference type="PaxDb" id="44689-DDB0186227"/>
<dbReference type="VEuPathDB" id="AmoebaDB:DDB_G0284875"/>
<dbReference type="Proteomes" id="UP000002195">
    <property type="component" value="Unassembled WGS sequence"/>
</dbReference>
<accession>Q54P20</accession>
<comment type="caution">
    <text evidence="2">The sequence shown here is derived from an EMBL/GenBank/DDBJ whole genome shotgun (WGS) entry which is preliminary data.</text>
</comment>
<name>Q54P20_DICDI</name>
<dbReference type="HOGENOM" id="CLU_2163171_0_0_1"/>
<dbReference type="InParanoid" id="Q54P20"/>
<evidence type="ECO:0000313" key="2">
    <source>
        <dbReference type="EMBL" id="EAL64901.1"/>
    </source>
</evidence>
<evidence type="ECO:0000256" key="1">
    <source>
        <dbReference type="SAM" id="MobiDB-lite"/>
    </source>
</evidence>
<dbReference type="AlphaFoldDB" id="Q54P20"/>
<sequence>MKTGQYYKKQLNHTQSPNRVRYNTAIPKVFKTSTAFLTKKVETPSSDSSQDHFQVSTTKETPDARSVATYSETLILTSSLYAKISLILKKPSYQQLKNYHSSKSTDGQWIP</sequence>
<keyword evidence="3" id="KW-1185">Reference proteome</keyword>
<evidence type="ECO:0000313" key="3">
    <source>
        <dbReference type="Proteomes" id="UP000002195"/>
    </source>
</evidence>
<dbReference type="RefSeq" id="XP_639897.1">
    <property type="nucleotide sequence ID" value="XM_634805.1"/>
</dbReference>
<feature type="region of interest" description="Disordered" evidence="1">
    <location>
        <begin position="41"/>
        <end position="62"/>
    </location>
</feature>
<proteinExistence type="predicted"/>
<dbReference type="dictyBase" id="DDB_G0284875"/>
<feature type="compositionally biased region" description="Polar residues" evidence="1">
    <location>
        <begin position="43"/>
        <end position="59"/>
    </location>
</feature>
<protein>
    <submittedName>
        <fullName evidence="2">Uncharacterized protein</fullName>
    </submittedName>
</protein>
<dbReference type="GeneID" id="8624809"/>
<reference evidence="2 3" key="1">
    <citation type="journal article" date="2005" name="Nature">
        <title>The genome of the social amoeba Dictyostelium discoideum.</title>
        <authorList>
            <consortium name="The Dictyostelium discoideum Sequencing Consortium"/>
            <person name="Eichinger L."/>
            <person name="Pachebat J.A."/>
            <person name="Glockner G."/>
            <person name="Rajandream M.A."/>
            <person name="Sucgang R."/>
            <person name="Berriman M."/>
            <person name="Song J."/>
            <person name="Olsen R."/>
            <person name="Szafranski K."/>
            <person name="Xu Q."/>
            <person name="Tunggal B."/>
            <person name="Kummerfeld S."/>
            <person name="Madera M."/>
            <person name="Konfortov B.A."/>
            <person name="Rivero F."/>
            <person name="Bankier A.T."/>
            <person name="Lehmann R."/>
            <person name="Hamlin N."/>
            <person name="Davies R."/>
            <person name="Gaudet P."/>
            <person name="Fey P."/>
            <person name="Pilcher K."/>
            <person name="Chen G."/>
            <person name="Saunders D."/>
            <person name="Sodergren E."/>
            <person name="Davis P."/>
            <person name="Kerhornou A."/>
            <person name="Nie X."/>
            <person name="Hall N."/>
            <person name="Anjard C."/>
            <person name="Hemphill L."/>
            <person name="Bason N."/>
            <person name="Farbrother P."/>
            <person name="Desany B."/>
            <person name="Just E."/>
            <person name="Morio T."/>
            <person name="Rost R."/>
            <person name="Churcher C."/>
            <person name="Cooper J."/>
            <person name="Haydock S."/>
            <person name="van Driessche N."/>
            <person name="Cronin A."/>
            <person name="Goodhead I."/>
            <person name="Muzny D."/>
            <person name="Mourier T."/>
            <person name="Pain A."/>
            <person name="Lu M."/>
            <person name="Harper D."/>
            <person name="Lindsay R."/>
            <person name="Hauser H."/>
            <person name="James K."/>
            <person name="Quiles M."/>
            <person name="Madan Babu M."/>
            <person name="Saito T."/>
            <person name="Buchrieser C."/>
            <person name="Wardroper A."/>
            <person name="Felder M."/>
            <person name="Thangavelu M."/>
            <person name="Johnson D."/>
            <person name="Knights A."/>
            <person name="Loulseged H."/>
            <person name="Mungall K."/>
            <person name="Oliver K."/>
            <person name="Price C."/>
            <person name="Quail M.A."/>
            <person name="Urushihara H."/>
            <person name="Hernandez J."/>
            <person name="Rabbinowitsch E."/>
            <person name="Steffen D."/>
            <person name="Sanders M."/>
            <person name="Ma J."/>
            <person name="Kohara Y."/>
            <person name="Sharp S."/>
            <person name="Simmonds M."/>
            <person name="Spiegler S."/>
            <person name="Tivey A."/>
            <person name="Sugano S."/>
            <person name="White B."/>
            <person name="Walker D."/>
            <person name="Woodward J."/>
            <person name="Winckler T."/>
            <person name="Tanaka Y."/>
            <person name="Shaulsky G."/>
            <person name="Schleicher M."/>
            <person name="Weinstock G."/>
            <person name="Rosenthal A."/>
            <person name="Cox E.C."/>
            <person name="Chisholm R.L."/>
            <person name="Gibbs R."/>
            <person name="Loomis W.F."/>
            <person name="Platzer M."/>
            <person name="Kay R.R."/>
            <person name="Williams J."/>
            <person name="Dear P.H."/>
            <person name="Noegel A.A."/>
            <person name="Barrell B."/>
            <person name="Kuspa A."/>
        </authorList>
    </citation>
    <scope>NUCLEOTIDE SEQUENCE [LARGE SCALE GENOMIC DNA]</scope>
    <source>
        <strain evidence="2 3">AX4</strain>
    </source>
</reference>
<organism evidence="2 3">
    <name type="scientific">Dictyostelium discoideum</name>
    <name type="common">Social amoeba</name>
    <dbReference type="NCBI Taxonomy" id="44689"/>
    <lineage>
        <taxon>Eukaryota</taxon>
        <taxon>Amoebozoa</taxon>
        <taxon>Evosea</taxon>
        <taxon>Eumycetozoa</taxon>
        <taxon>Dictyostelia</taxon>
        <taxon>Dictyosteliales</taxon>
        <taxon>Dictyosteliaceae</taxon>
        <taxon>Dictyostelium</taxon>
    </lineage>
</organism>